<dbReference type="GO" id="GO:0007399">
    <property type="term" value="P:nervous system development"/>
    <property type="evidence" value="ECO:0007669"/>
    <property type="project" value="UniProtKB-ARBA"/>
</dbReference>
<dbReference type="InterPro" id="IPR011626">
    <property type="entry name" value="Alpha-macroglobulin_TED"/>
</dbReference>
<evidence type="ECO:0008006" key="12">
    <source>
        <dbReference type="Google" id="ProtNLM"/>
    </source>
</evidence>
<dbReference type="Pfam" id="PF07678">
    <property type="entry name" value="TED_complement"/>
    <property type="match status" value="1"/>
</dbReference>
<dbReference type="SMART" id="SM01360">
    <property type="entry name" value="A2M"/>
    <property type="match status" value="1"/>
</dbReference>
<dbReference type="Gene3D" id="2.20.130.20">
    <property type="match status" value="1"/>
</dbReference>
<comment type="similarity">
    <text evidence="1">Belongs to the protease inhibitor I39 (alpha-2-macroglobulin) family.</text>
</comment>
<dbReference type="GO" id="GO:0005615">
    <property type="term" value="C:extracellular space"/>
    <property type="evidence" value="ECO:0007669"/>
    <property type="project" value="InterPro"/>
</dbReference>
<dbReference type="InterPro" id="IPR009048">
    <property type="entry name" value="A-macroglobulin_rcpt-bd"/>
</dbReference>
<dbReference type="SMART" id="SM01361">
    <property type="entry name" value="A2M_recep"/>
    <property type="match status" value="1"/>
</dbReference>
<dbReference type="SUPFAM" id="SSF48239">
    <property type="entry name" value="Terpenoid cyclases/Protein prenyltransferases"/>
    <property type="match status" value="1"/>
</dbReference>
<dbReference type="InterPro" id="IPR019742">
    <property type="entry name" value="MacrogloblnA2_CS"/>
</dbReference>
<accession>A0AAV2J6A0</accession>
<dbReference type="InterPro" id="IPR008930">
    <property type="entry name" value="Terpenoid_cyclase/PrenylTrfase"/>
</dbReference>
<dbReference type="SMART" id="SM01419">
    <property type="entry name" value="Thiol-ester_cl"/>
    <property type="match status" value="1"/>
</dbReference>
<evidence type="ECO:0000256" key="5">
    <source>
        <dbReference type="ARBA" id="ARBA00023157"/>
    </source>
</evidence>
<dbReference type="PROSITE" id="PS00477">
    <property type="entry name" value="ALPHA_2_MACROGLOBULIN"/>
    <property type="match status" value="1"/>
</dbReference>
<dbReference type="InterPro" id="IPR013783">
    <property type="entry name" value="Ig-like_fold"/>
</dbReference>
<evidence type="ECO:0000256" key="1">
    <source>
        <dbReference type="ARBA" id="ARBA00010952"/>
    </source>
</evidence>
<dbReference type="Gene3D" id="2.60.120.1540">
    <property type="match status" value="1"/>
</dbReference>
<evidence type="ECO:0000256" key="4">
    <source>
        <dbReference type="ARBA" id="ARBA00022900"/>
    </source>
</evidence>
<dbReference type="SUPFAM" id="SSF81296">
    <property type="entry name" value="E set domains"/>
    <property type="match status" value="1"/>
</dbReference>
<proteinExistence type="inferred from homology"/>
<dbReference type="Pfam" id="PF07677">
    <property type="entry name" value="A2M_recep"/>
    <property type="match status" value="1"/>
</dbReference>
<dbReference type="GO" id="GO:0004867">
    <property type="term" value="F:serine-type endopeptidase inhibitor activity"/>
    <property type="evidence" value="ECO:0007669"/>
    <property type="project" value="UniProtKB-KW"/>
</dbReference>
<dbReference type="PANTHER" id="PTHR11412:SF150">
    <property type="entry name" value="ALPHA-2-MACROGLOBULIN-RELATED"/>
    <property type="match status" value="1"/>
</dbReference>
<keyword evidence="3" id="KW-0732">Signal</keyword>
<dbReference type="Gene3D" id="2.60.40.10">
    <property type="entry name" value="Immunoglobulins"/>
    <property type="match status" value="1"/>
</dbReference>
<feature type="region of interest" description="Disordered" evidence="7">
    <location>
        <begin position="1"/>
        <end position="28"/>
    </location>
</feature>
<evidence type="ECO:0000256" key="3">
    <source>
        <dbReference type="ARBA" id="ARBA00022729"/>
    </source>
</evidence>
<keyword evidence="11" id="KW-1185">Reference proteome</keyword>
<feature type="domain" description="Alpha-2-macroglobulin" evidence="8">
    <location>
        <begin position="206"/>
        <end position="296"/>
    </location>
</feature>
<dbReference type="InterPro" id="IPR050473">
    <property type="entry name" value="A2M/Complement_sys"/>
</dbReference>
<evidence type="ECO:0000259" key="9">
    <source>
        <dbReference type="SMART" id="SM01361"/>
    </source>
</evidence>
<dbReference type="SUPFAM" id="SSF49410">
    <property type="entry name" value="Alpha-macroglobulin receptor domain"/>
    <property type="match status" value="1"/>
</dbReference>
<dbReference type="EMBL" id="OZ035832">
    <property type="protein sequence ID" value="CAL1571335.1"/>
    <property type="molecule type" value="Genomic_DNA"/>
</dbReference>
<dbReference type="PANTHER" id="PTHR11412">
    <property type="entry name" value="MACROGLOBULIN / COMPLEMENT"/>
    <property type="match status" value="1"/>
</dbReference>
<dbReference type="Gene3D" id="2.60.40.690">
    <property type="entry name" value="Alpha-macroglobulin, receptor-binding domain"/>
    <property type="match status" value="1"/>
</dbReference>
<name>A0AAV2J6A0_KNICA</name>
<dbReference type="InterPro" id="IPR001599">
    <property type="entry name" value="Macroglobln_a2"/>
</dbReference>
<dbReference type="InterPro" id="IPR041813">
    <property type="entry name" value="A2M_TED"/>
</dbReference>
<gene>
    <name evidence="10" type="ORF">KC01_LOCUS3459</name>
</gene>
<keyword evidence="5" id="KW-1015">Disulfide bond</keyword>
<dbReference type="AlphaFoldDB" id="A0AAV2J6A0"/>
<dbReference type="Proteomes" id="UP001497482">
    <property type="component" value="Chromosome 10"/>
</dbReference>
<keyword evidence="4" id="KW-0722">Serine protease inhibitor</keyword>
<evidence type="ECO:0000256" key="2">
    <source>
        <dbReference type="ARBA" id="ARBA00022690"/>
    </source>
</evidence>
<evidence type="ECO:0000313" key="11">
    <source>
        <dbReference type="Proteomes" id="UP001497482"/>
    </source>
</evidence>
<feature type="domain" description="Alpha-macroglobulin receptor-binding" evidence="9">
    <location>
        <begin position="815"/>
        <end position="903"/>
    </location>
</feature>
<sequence length="913" mass="100892">MPVGRRRAGGGGPTRHGPGSSGGSELGRLGAGREVSSLLVSAAPRSLCGLSAVDRSVLIHKPDKGLDPDKIFSMLPVQKAEPFPDHLEDLLGCVKVRSKRQLGWYEETRSRTNKNDVYHLLRERGLKIATNLFVRTPSCVNYRGVEYHHGGHHPWSYHRHYGTHAILETRVRLSSAPQLVGSQTRPSTPVPAPSPEKTVRTFFPETWIWDLVEVGESGHTAVPLKVPDTITTWQSEAFCLSPELGIGLATPQQLTVFQPFFLELSLPYSVIRGESFELKATVFNYLQTCIMMDVRSDPSPDFSLTPLSDQYMSCLCANERKTLSWTLLPSALGEVNITVRAEAVPSQVQCGNEILSVPERGRVDEVTKPLRVKPEGTEVSVAHNWLLCPKGESLKEQVELTLPDNVVPGSARATVSVLGDILGRAMKNLDGLLKMPYGCGEQNMALLAPNIYILQYLKETGQLSPEVQEKALKFLSSGYQRQLNYKHSDGGYSAFGHGEGNTWLTAFVVRCFSKAKSFVYIDPEKIHQSRVWLQWRQRPDGCFWPSGKLFNNRLKGGVSDDVTLSAYITAALLEMNMSRTDSVVERSLSCLKNHSLSVESSYTSALMAYVFSLSGDLETRAQLLQRLQSQATEEGGLVHWSSSSSSVAVETSSYVLLSTLTFSSLGAEELGYASKIVRWLTGQQNKYGGFQSTQDTVVALQALSLYSTLVFSPDGSSSVLVQDETRSTSLSFSVDPSNKLLYQEQPLGGATGKFSVEASGSACVSVQMSVFYHIPPPPQQNTLWLKAEREMDCGSSVLKLQLHTQFLGENNSSDTNMMILDVKLLSGFVPEKKSLEDLQFVKRVDRVEHNNDHVLVYIRELLKDERAAFPLTLVQETPVQNLKAAVVRLYDYYQPSDQAETEYTSPCGAPTND</sequence>
<keyword evidence="2" id="KW-0646">Protease inhibitor</keyword>
<dbReference type="Pfam" id="PF00207">
    <property type="entry name" value="A2M"/>
    <property type="match status" value="1"/>
</dbReference>
<dbReference type="CDD" id="cd02897">
    <property type="entry name" value="A2M_2"/>
    <property type="match status" value="1"/>
</dbReference>
<evidence type="ECO:0000259" key="8">
    <source>
        <dbReference type="SMART" id="SM01360"/>
    </source>
</evidence>
<dbReference type="FunFam" id="1.50.10.20:FF:000001">
    <property type="entry name" value="CD109 isoform 1"/>
    <property type="match status" value="1"/>
</dbReference>
<evidence type="ECO:0000256" key="6">
    <source>
        <dbReference type="ARBA" id="ARBA00023180"/>
    </source>
</evidence>
<keyword evidence="6" id="KW-0325">Glycoprotein</keyword>
<feature type="compositionally biased region" description="Gly residues" evidence="7">
    <location>
        <begin position="9"/>
        <end position="25"/>
    </location>
</feature>
<dbReference type="InterPro" id="IPR047565">
    <property type="entry name" value="Alpha-macroglob_thiol-ester_cl"/>
</dbReference>
<evidence type="ECO:0000313" key="10">
    <source>
        <dbReference type="EMBL" id="CAL1571335.1"/>
    </source>
</evidence>
<dbReference type="InterPro" id="IPR036595">
    <property type="entry name" value="A-macroglobulin_rcpt-bd_sf"/>
</dbReference>
<dbReference type="InterPro" id="IPR014756">
    <property type="entry name" value="Ig_E-set"/>
</dbReference>
<organism evidence="10 11">
    <name type="scientific">Knipowitschia caucasica</name>
    <name type="common">Caucasian dwarf goby</name>
    <name type="synonym">Pomatoschistus caucasicus</name>
    <dbReference type="NCBI Taxonomy" id="637954"/>
    <lineage>
        <taxon>Eukaryota</taxon>
        <taxon>Metazoa</taxon>
        <taxon>Chordata</taxon>
        <taxon>Craniata</taxon>
        <taxon>Vertebrata</taxon>
        <taxon>Euteleostomi</taxon>
        <taxon>Actinopterygii</taxon>
        <taxon>Neopterygii</taxon>
        <taxon>Teleostei</taxon>
        <taxon>Neoteleostei</taxon>
        <taxon>Acanthomorphata</taxon>
        <taxon>Gobiaria</taxon>
        <taxon>Gobiiformes</taxon>
        <taxon>Gobioidei</taxon>
        <taxon>Gobiidae</taxon>
        <taxon>Gobiinae</taxon>
        <taxon>Knipowitschia</taxon>
    </lineage>
</organism>
<reference evidence="10 11" key="1">
    <citation type="submission" date="2024-04" db="EMBL/GenBank/DDBJ databases">
        <authorList>
            <person name="Waldvogel A.-M."/>
            <person name="Schoenle A."/>
        </authorList>
    </citation>
    <scope>NUCLEOTIDE SEQUENCE [LARGE SCALE GENOMIC DNA]</scope>
</reference>
<evidence type="ECO:0000256" key="7">
    <source>
        <dbReference type="SAM" id="MobiDB-lite"/>
    </source>
</evidence>
<protein>
    <recommendedName>
        <fullName evidence="12">Alpha-2-macroglobulin-like protein 1</fullName>
    </recommendedName>
</protein>
<dbReference type="Gene3D" id="1.50.10.20">
    <property type="match status" value="1"/>
</dbReference>